<protein>
    <submittedName>
        <fullName evidence="1">Uncharacterized protein</fullName>
    </submittedName>
</protein>
<reference evidence="1 2" key="1">
    <citation type="submission" date="2019-09" db="EMBL/GenBank/DDBJ databases">
        <title>Draft genome sequences of 48 bacterial type strains from the CCUG.</title>
        <authorList>
            <person name="Tunovic T."/>
            <person name="Pineiro-Iglesias B."/>
            <person name="Unosson C."/>
            <person name="Inganas E."/>
            <person name="Ohlen M."/>
            <person name="Cardew S."/>
            <person name="Jensie-Markopoulos S."/>
            <person name="Salva-Serra F."/>
            <person name="Jaen-Luchoro D."/>
            <person name="Karlsson R."/>
            <person name="Svensson-Stadler L."/>
            <person name="Chun J."/>
            <person name="Moore E."/>
        </authorList>
    </citation>
    <scope>NUCLEOTIDE SEQUENCE [LARGE SCALE GENOMIC DNA]</scope>
    <source>
        <strain evidence="1 2">CCUG 53116</strain>
    </source>
</reference>
<dbReference type="Proteomes" id="UP000460142">
    <property type="component" value="Unassembled WGS sequence"/>
</dbReference>
<evidence type="ECO:0000313" key="2">
    <source>
        <dbReference type="Proteomes" id="UP000460142"/>
    </source>
</evidence>
<dbReference type="RefSeq" id="WP_139315799.1">
    <property type="nucleotide sequence ID" value="NZ_LT629709.1"/>
</dbReference>
<proteinExistence type="predicted"/>
<sequence>MNQSTPLPTFVAPSTPCHETQGDFGYPAKGKCFRFGLAWIVHYPNGGQLLALSLKVAQFILSRKIMHKRPFICRKFLK</sequence>
<gene>
    <name evidence="1" type="ORF">F7R15_24170</name>
</gene>
<dbReference type="AlphaFoldDB" id="A0A6H9R6A1"/>
<dbReference type="EMBL" id="VZPS01000021">
    <property type="protein sequence ID" value="KAB0482023.1"/>
    <property type="molecule type" value="Genomic_DNA"/>
</dbReference>
<name>A0A6H9R6A1_PSERE</name>
<organism evidence="1 2">
    <name type="scientific">Pseudomonas reinekei</name>
    <dbReference type="NCBI Taxonomy" id="395598"/>
    <lineage>
        <taxon>Bacteria</taxon>
        <taxon>Pseudomonadati</taxon>
        <taxon>Pseudomonadota</taxon>
        <taxon>Gammaproteobacteria</taxon>
        <taxon>Pseudomonadales</taxon>
        <taxon>Pseudomonadaceae</taxon>
        <taxon>Pseudomonas</taxon>
    </lineage>
</organism>
<comment type="caution">
    <text evidence="1">The sequence shown here is derived from an EMBL/GenBank/DDBJ whole genome shotgun (WGS) entry which is preliminary data.</text>
</comment>
<evidence type="ECO:0000313" key="1">
    <source>
        <dbReference type="EMBL" id="KAB0482023.1"/>
    </source>
</evidence>
<accession>A0A6H9R6A1</accession>